<evidence type="ECO:0000313" key="4">
    <source>
        <dbReference type="Proteomes" id="UP000242164"/>
    </source>
</evidence>
<dbReference type="Pfam" id="PF08874">
    <property type="entry name" value="DUF1835"/>
    <property type="match status" value="1"/>
</dbReference>
<evidence type="ECO:0000313" key="3">
    <source>
        <dbReference type="EMBL" id="SCL92845.1"/>
    </source>
</evidence>
<proteinExistence type="predicted"/>
<dbReference type="Proteomes" id="UP000242164">
    <property type="component" value="Unassembled WGS sequence"/>
</dbReference>
<sequence length="334" mass="38347">MRDQLRKIIDNMSEEEVKSLLRLVLLQLELVAEHRDEEMIHMVAEIPKQLIESQKPTLHIKDSEHVHIAFGDSSASCLKHTLKKEGFHQDYVISLSDIFSVGPIFHLDDRKGQVARQEWLSSNLSTGDFYFEEEYLPRFLSSLEEMRSISKDTSVTIWKADNAHEHVGLCFALAMLKDKKNIRIINASEAQKELLNKEYDICGTGELAPEDIAVILEQYKEKECLKEEARADLTKEWNALSTNTALLRIWKDGTVHSVVEDYFDEYIVRCAKEIGADKGFSKAAHVIGEVLGRVEQLVGDVFLEYRLQTLIKQNIFQAKGSLKAMRYYSVKLNR</sequence>
<dbReference type="AlphaFoldDB" id="A0AAX2CHK2"/>
<reference evidence="3 4" key="1">
    <citation type="submission" date="2016-08" db="EMBL/GenBank/DDBJ databases">
        <authorList>
            <person name="Loux V."/>
            <person name="Rue O."/>
        </authorList>
    </citation>
    <scope>NUCLEOTIDE SEQUENCE [LARGE SCALE GENOMIC DNA]</scope>
    <source>
        <strain evidence="3 4">AFSSA_08CEB44bac</strain>
    </source>
</reference>
<accession>A0AAX2CHK2</accession>
<comment type="caution">
    <text evidence="3">The sequence shown here is derived from an EMBL/GenBank/DDBJ whole genome shotgun (WGS) entry which is preliminary data.</text>
</comment>
<evidence type="ECO:0008006" key="5">
    <source>
        <dbReference type="Google" id="ProtNLM"/>
    </source>
</evidence>
<evidence type="ECO:0000259" key="1">
    <source>
        <dbReference type="Pfam" id="PF08874"/>
    </source>
</evidence>
<name>A0AAX2CHK2_9BACI</name>
<feature type="domain" description="DUF1835" evidence="1">
    <location>
        <begin position="66"/>
        <end position="186"/>
    </location>
</feature>
<protein>
    <recommendedName>
        <fullName evidence="5">DUF1835 domain-containing protein</fullName>
    </recommendedName>
</protein>
<dbReference type="InterPro" id="IPR014973">
    <property type="entry name" value="DUF1835"/>
</dbReference>
<organism evidence="3 4">
    <name type="scientific">Bacillus cytotoxicus</name>
    <dbReference type="NCBI Taxonomy" id="580165"/>
    <lineage>
        <taxon>Bacteria</taxon>
        <taxon>Bacillati</taxon>
        <taxon>Bacillota</taxon>
        <taxon>Bacilli</taxon>
        <taxon>Bacillales</taxon>
        <taxon>Bacillaceae</taxon>
        <taxon>Bacillus</taxon>
        <taxon>Bacillus cereus group</taxon>
    </lineage>
</organism>
<dbReference type="EMBL" id="FMIK01000024">
    <property type="protein sequence ID" value="SCL92845.1"/>
    <property type="molecule type" value="Genomic_DNA"/>
</dbReference>
<dbReference type="InterPro" id="IPR022123">
    <property type="entry name" value="DUF3658"/>
</dbReference>
<dbReference type="RefSeq" id="WP_048723002.1">
    <property type="nucleotide sequence ID" value="NZ_CP024101.1"/>
</dbReference>
<feature type="domain" description="DUF3658" evidence="2">
    <location>
        <begin position="219"/>
        <end position="328"/>
    </location>
</feature>
<gene>
    <name evidence="3" type="ORF">BCB44BAC_02136</name>
</gene>
<evidence type="ECO:0000259" key="2">
    <source>
        <dbReference type="Pfam" id="PF12395"/>
    </source>
</evidence>
<dbReference type="Pfam" id="PF12395">
    <property type="entry name" value="DUF3658"/>
    <property type="match status" value="1"/>
</dbReference>